<evidence type="ECO:0000256" key="5">
    <source>
        <dbReference type="ARBA" id="ARBA00022989"/>
    </source>
</evidence>
<organism evidence="8">
    <name type="scientific">uncultured bacterium contig00056</name>
    <dbReference type="NCBI Taxonomy" id="1181540"/>
    <lineage>
        <taxon>Bacteria</taxon>
        <taxon>environmental samples</taxon>
    </lineage>
</organism>
<feature type="transmembrane region" description="Helical" evidence="7">
    <location>
        <begin position="186"/>
        <end position="203"/>
    </location>
</feature>
<reference evidence="8" key="1">
    <citation type="submission" date="2012-03" db="EMBL/GenBank/DDBJ databases">
        <title>Functional metagenomics reveals considerable lignocellulase gene clusters in the gut microbiome of a wood-feeding higher termite.</title>
        <authorList>
            <person name="Liu N."/>
        </authorList>
    </citation>
    <scope>NUCLEOTIDE SEQUENCE</scope>
</reference>
<feature type="transmembrane region" description="Helical" evidence="7">
    <location>
        <begin position="57"/>
        <end position="82"/>
    </location>
</feature>
<dbReference type="GO" id="GO:0005886">
    <property type="term" value="C:plasma membrane"/>
    <property type="evidence" value="ECO:0007669"/>
    <property type="project" value="UniProtKB-SubCell"/>
</dbReference>
<dbReference type="PANTHER" id="PTHR34184:SF4">
    <property type="entry name" value="UPF0718 PROTEIN YCGR"/>
    <property type="match status" value="1"/>
</dbReference>
<evidence type="ECO:0000256" key="3">
    <source>
        <dbReference type="ARBA" id="ARBA00022475"/>
    </source>
</evidence>
<keyword evidence="3" id="KW-1003">Cell membrane</keyword>
<dbReference type="Pfam" id="PF03773">
    <property type="entry name" value="ArsP_1"/>
    <property type="match status" value="1"/>
</dbReference>
<dbReference type="EMBL" id="JQ844186">
    <property type="protein sequence ID" value="AGS52225.1"/>
    <property type="molecule type" value="Genomic_DNA"/>
</dbReference>
<dbReference type="AlphaFoldDB" id="A0A806JYV7"/>
<evidence type="ECO:0000256" key="7">
    <source>
        <dbReference type="SAM" id="Phobius"/>
    </source>
</evidence>
<feature type="transmembrane region" description="Helical" evidence="7">
    <location>
        <begin position="223"/>
        <end position="244"/>
    </location>
</feature>
<dbReference type="PANTHER" id="PTHR34184">
    <property type="entry name" value="UPF0718 PROTEIN YCGR"/>
    <property type="match status" value="1"/>
</dbReference>
<evidence type="ECO:0000256" key="1">
    <source>
        <dbReference type="ARBA" id="ARBA00004651"/>
    </source>
</evidence>
<evidence type="ECO:0000256" key="6">
    <source>
        <dbReference type="ARBA" id="ARBA00023136"/>
    </source>
</evidence>
<keyword evidence="4 7" id="KW-0812">Transmembrane</keyword>
<dbReference type="InterPro" id="IPR052923">
    <property type="entry name" value="UPF0718"/>
</dbReference>
<proteinExistence type="inferred from homology"/>
<evidence type="ECO:0000256" key="4">
    <source>
        <dbReference type="ARBA" id="ARBA00022692"/>
    </source>
</evidence>
<evidence type="ECO:0000256" key="2">
    <source>
        <dbReference type="ARBA" id="ARBA00006386"/>
    </source>
</evidence>
<comment type="subcellular location">
    <subcellularLocation>
        <location evidence="1">Cell membrane</location>
        <topology evidence="1">Multi-pass membrane protein</topology>
    </subcellularLocation>
</comment>
<feature type="transmembrane region" description="Helical" evidence="7">
    <location>
        <begin position="12"/>
        <end position="37"/>
    </location>
</feature>
<feature type="transmembrane region" description="Helical" evidence="7">
    <location>
        <begin position="284"/>
        <end position="307"/>
    </location>
</feature>
<comment type="similarity">
    <text evidence="2">Belongs to the UPF0718 family.</text>
</comment>
<evidence type="ECO:0000313" key="8">
    <source>
        <dbReference type="EMBL" id="AGS52225.1"/>
    </source>
</evidence>
<sequence>MIEILQREAIYLWYYFSVQFQQIIGYYILGMALGSFVSVFCKEKINRMFVSLQSSKLGVLGIVPAALLGLASPLCMYGTVPLAASFAEKGMEEDAPSREGELAAFMMGSVLLNPQLLFYTAALGAPAVVIRFVCCFLCGVTAGILVRYFFRKKKFFDFSGFSSEDENRDKDPILLFRFLKNYGRNIKATVLFFIVGIALSAIFQRYVPPEGFARLFGNRGFGLLMAATVGVPLYVCGGGTIPLLQTWLHQGMSMGSAAAFMITGPAAKLTNLGALKIVLGIKNFMLYLLFAIVFALICGFVINIILFF</sequence>
<protein>
    <recommendedName>
        <fullName evidence="9">Permease</fullName>
    </recommendedName>
</protein>
<feature type="transmembrane region" description="Helical" evidence="7">
    <location>
        <begin position="128"/>
        <end position="150"/>
    </location>
</feature>
<name>A0A806JYV7_9BACT</name>
<keyword evidence="5 7" id="KW-1133">Transmembrane helix</keyword>
<accession>A0A806JYV7</accession>
<dbReference type="InterPro" id="IPR005524">
    <property type="entry name" value="DUF318"/>
</dbReference>
<keyword evidence="6 7" id="KW-0472">Membrane</keyword>
<evidence type="ECO:0008006" key="9">
    <source>
        <dbReference type="Google" id="ProtNLM"/>
    </source>
</evidence>